<comment type="subcellular location">
    <subcellularLocation>
        <location evidence="1">Cell membrane</location>
        <topology evidence="1">Multi-pass membrane protein</topology>
    </subcellularLocation>
</comment>
<dbReference type="AlphaFoldDB" id="A0A411HNH0"/>
<reference evidence="8 9" key="1">
    <citation type="submission" date="2019-01" db="EMBL/GenBank/DDBJ databases">
        <title>Pseudolysobacter antarctica gen. nov., sp. nov., isolated from Fildes Peninsula, Antarctica.</title>
        <authorList>
            <person name="Wei Z."/>
            <person name="Peng F."/>
        </authorList>
    </citation>
    <scope>NUCLEOTIDE SEQUENCE [LARGE SCALE GENOMIC DNA]</scope>
    <source>
        <strain evidence="8 9">AQ6-296</strain>
    </source>
</reference>
<dbReference type="GO" id="GO:0005886">
    <property type="term" value="C:plasma membrane"/>
    <property type="evidence" value="ECO:0007669"/>
    <property type="project" value="UniProtKB-SubCell"/>
</dbReference>
<keyword evidence="2" id="KW-1003">Cell membrane</keyword>
<evidence type="ECO:0000256" key="3">
    <source>
        <dbReference type="ARBA" id="ARBA00022692"/>
    </source>
</evidence>
<dbReference type="OrthoDB" id="9793824at2"/>
<evidence type="ECO:0000313" key="8">
    <source>
        <dbReference type="EMBL" id="QBB72012.1"/>
    </source>
</evidence>
<dbReference type="PANTHER" id="PTHR36115">
    <property type="entry name" value="PROLINE-RICH ANTIGEN HOMOLOG-RELATED"/>
    <property type="match status" value="1"/>
</dbReference>
<gene>
    <name evidence="8" type="ORF">ELE36_17485</name>
</gene>
<evidence type="ECO:0000256" key="6">
    <source>
        <dbReference type="SAM" id="Phobius"/>
    </source>
</evidence>
<evidence type="ECO:0000256" key="4">
    <source>
        <dbReference type="ARBA" id="ARBA00022989"/>
    </source>
</evidence>
<organism evidence="8 9">
    <name type="scientific">Pseudolysobacter antarcticus</name>
    <dbReference type="NCBI Taxonomy" id="2511995"/>
    <lineage>
        <taxon>Bacteria</taxon>
        <taxon>Pseudomonadati</taxon>
        <taxon>Pseudomonadota</taxon>
        <taxon>Gammaproteobacteria</taxon>
        <taxon>Lysobacterales</taxon>
        <taxon>Rhodanobacteraceae</taxon>
        <taxon>Pseudolysobacter</taxon>
    </lineage>
</organism>
<keyword evidence="5 6" id="KW-0472">Membrane</keyword>
<dbReference type="Proteomes" id="UP000291562">
    <property type="component" value="Chromosome"/>
</dbReference>
<dbReference type="Pfam" id="PF06271">
    <property type="entry name" value="RDD"/>
    <property type="match status" value="1"/>
</dbReference>
<keyword evidence="4 6" id="KW-1133">Transmembrane helix</keyword>
<evidence type="ECO:0000256" key="5">
    <source>
        <dbReference type="ARBA" id="ARBA00023136"/>
    </source>
</evidence>
<dbReference type="PANTHER" id="PTHR36115:SF4">
    <property type="entry name" value="MEMBRANE PROTEIN"/>
    <property type="match status" value="1"/>
</dbReference>
<evidence type="ECO:0000256" key="2">
    <source>
        <dbReference type="ARBA" id="ARBA00022475"/>
    </source>
</evidence>
<dbReference type="KEGG" id="xbc:ELE36_17485"/>
<protein>
    <submittedName>
        <fullName evidence="8">RDD family protein</fullName>
    </submittedName>
</protein>
<evidence type="ECO:0000256" key="1">
    <source>
        <dbReference type="ARBA" id="ARBA00004651"/>
    </source>
</evidence>
<feature type="transmembrane region" description="Helical" evidence="6">
    <location>
        <begin position="105"/>
        <end position="124"/>
    </location>
</feature>
<dbReference type="RefSeq" id="WP_129835577.1">
    <property type="nucleotide sequence ID" value="NZ_CP035704.1"/>
</dbReference>
<feature type="transmembrane region" description="Helical" evidence="6">
    <location>
        <begin position="54"/>
        <end position="73"/>
    </location>
</feature>
<accession>A0A411HNH0</accession>
<proteinExistence type="predicted"/>
<feature type="domain" description="RDD" evidence="7">
    <location>
        <begin position="8"/>
        <end position="137"/>
    </location>
</feature>
<sequence>MQDQDLEYVGFWPRVGASILDTIILMLITGPLLIAIYGWSYFTAQSKSLIAGPADFLISWVFPAIAVILFWSYRQATPGKMVIAARVVDAETGRSLSIAQSIGRYLAYFVAMLPLFLGVIWIAFDPKKQGWHDKLAGTVVVRSRHRGPEPVRFRGANN</sequence>
<keyword evidence="3 6" id="KW-0812">Transmembrane</keyword>
<feature type="transmembrane region" description="Helical" evidence="6">
    <location>
        <begin position="23"/>
        <end position="42"/>
    </location>
</feature>
<dbReference type="InterPro" id="IPR051791">
    <property type="entry name" value="Pra-immunoreactive"/>
</dbReference>
<dbReference type="EMBL" id="CP035704">
    <property type="protein sequence ID" value="QBB72012.1"/>
    <property type="molecule type" value="Genomic_DNA"/>
</dbReference>
<dbReference type="InterPro" id="IPR010432">
    <property type="entry name" value="RDD"/>
</dbReference>
<evidence type="ECO:0000259" key="7">
    <source>
        <dbReference type="Pfam" id="PF06271"/>
    </source>
</evidence>
<keyword evidence="9" id="KW-1185">Reference proteome</keyword>
<evidence type="ECO:0000313" key="9">
    <source>
        <dbReference type="Proteomes" id="UP000291562"/>
    </source>
</evidence>
<name>A0A411HNH0_9GAMM</name>